<keyword evidence="5" id="KW-0863">Zinc-finger</keyword>
<keyword evidence="6" id="KW-0862">Zinc</keyword>
<dbReference type="AlphaFoldDB" id="A0AAV3PNE3"/>
<dbReference type="GO" id="GO:0008270">
    <property type="term" value="F:zinc ion binding"/>
    <property type="evidence" value="ECO:0007669"/>
    <property type="project" value="UniProtKB-KW"/>
</dbReference>
<feature type="region of interest" description="Disordered" evidence="11">
    <location>
        <begin position="786"/>
        <end position="805"/>
    </location>
</feature>
<comment type="similarity">
    <text evidence="3">Belongs to the JARID1 histone demethylase family.</text>
</comment>
<proteinExistence type="inferred from homology"/>
<evidence type="ECO:0000256" key="3">
    <source>
        <dbReference type="ARBA" id="ARBA00006801"/>
    </source>
</evidence>
<keyword evidence="7" id="KW-0560">Oxidoreductase</keyword>
<dbReference type="GO" id="GO:0016491">
    <property type="term" value="F:oxidoreductase activity"/>
    <property type="evidence" value="ECO:0007669"/>
    <property type="project" value="UniProtKB-KW"/>
</dbReference>
<dbReference type="Proteomes" id="UP001454036">
    <property type="component" value="Unassembled WGS sequence"/>
</dbReference>
<dbReference type="InterPro" id="IPR045109">
    <property type="entry name" value="LSDs-like"/>
</dbReference>
<evidence type="ECO:0000256" key="1">
    <source>
        <dbReference type="ARBA" id="ARBA00001954"/>
    </source>
</evidence>
<evidence type="ECO:0000256" key="2">
    <source>
        <dbReference type="ARBA" id="ARBA00004123"/>
    </source>
</evidence>
<keyword evidence="4" id="KW-0479">Metal-binding</keyword>
<organism evidence="13 14">
    <name type="scientific">Lithospermum erythrorhizon</name>
    <name type="common">Purple gromwell</name>
    <name type="synonym">Lithospermum officinale var. erythrorhizon</name>
    <dbReference type="NCBI Taxonomy" id="34254"/>
    <lineage>
        <taxon>Eukaryota</taxon>
        <taxon>Viridiplantae</taxon>
        <taxon>Streptophyta</taxon>
        <taxon>Embryophyta</taxon>
        <taxon>Tracheophyta</taxon>
        <taxon>Spermatophyta</taxon>
        <taxon>Magnoliopsida</taxon>
        <taxon>eudicotyledons</taxon>
        <taxon>Gunneridae</taxon>
        <taxon>Pentapetalae</taxon>
        <taxon>asterids</taxon>
        <taxon>lamiids</taxon>
        <taxon>Boraginales</taxon>
        <taxon>Boraginaceae</taxon>
        <taxon>Boraginoideae</taxon>
        <taxon>Lithospermeae</taxon>
        <taxon>Lithospermum</taxon>
    </lineage>
</organism>
<sequence length="825" mass="94985">MVEEKEEMENLVVRMRSLRKSKGRKREQVNANNNNQSKKRHVFQKDDQGMLVSNMCHQCQRNDKGRVVRCTKCKKKRYCVPCMVTWYPNMNEEAFAESCPVCLNNCNCKPCLRLDAPIEVLANVSRLTISEEEKVQFSKHIVRKLLPFLKQFNAAQVLEHEVEAKIQGVPFTEVTLPKGKWQQDERIFCNNCKTSIVDFHRSCSQCSYELCLTCCQELREGCLQGTEKVEMQYINRGQSYLHGEVEIQWLKRSSLVDKADPPNPGFQNSSSHSTIEDSSNLGTLKWKANKNGSIPCPPKEMDGCGQSILELKCLYPDGWVSDLLVKSERVATLFKQQDELDCSVGHGICSCLRSASRNQAWNDNLLKAASRLNSNDNYLYHPTAMELHAEDLNHFQWHWCNGEPVIVSNVLETTLGLSWEPMVMWRAFRQIKNTYHPTLLDLNVVNCLDWFEGDVKVVNFFNAYSKLQVDCAGWPVILKLKDWPPSSSFEERLPRHNAEFIKSLPFKEYTHPHSGYLNLAVKLPSRFLKPDLGPKTYIAYGIDLELGRGDSVTKLHCDMADSVYVLTHTQAVILDPLILQTIEELKRKHAAQDEREQEADDLLMGKPVENEDAVRSGVSVGDVRSESFNKTVGGALWDIFRKQDIPKLEDYLKKHYKEFRHVHCSPLQQVIHPIHDQTFYLTEKHKRRLKEEYGIEPWTFVQKLGDAVLIPAGCPYQVRNLKSCINVALDFVSPENVNECIRLAEEFRKLPRNHIGKEDKLEVKKMSLHAIEKALFELGVKQTDQESRKKDLKKGSPNYTHMKDGFDWSIRKSRKCKKMDSKRSS</sequence>
<dbReference type="GO" id="GO:0003712">
    <property type="term" value="F:transcription coregulator activity"/>
    <property type="evidence" value="ECO:0007669"/>
    <property type="project" value="TreeGrafter"/>
</dbReference>
<dbReference type="Gene3D" id="2.60.120.650">
    <property type="entry name" value="Cupin"/>
    <property type="match status" value="1"/>
</dbReference>
<evidence type="ECO:0000256" key="5">
    <source>
        <dbReference type="ARBA" id="ARBA00022771"/>
    </source>
</evidence>
<dbReference type="GO" id="GO:0032454">
    <property type="term" value="F:histone H3K9 demethylase activity"/>
    <property type="evidence" value="ECO:0007669"/>
    <property type="project" value="InterPro"/>
</dbReference>
<comment type="function">
    <text evidence="10">May function as histone H3 lysine demethylase and be involved in regulation of gene expression.</text>
</comment>
<dbReference type="GO" id="GO:0000118">
    <property type="term" value="C:histone deacetylase complex"/>
    <property type="evidence" value="ECO:0007669"/>
    <property type="project" value="TreeGrafter"/>
</dbReference>
<dbReference type="Pfam" id="PF02373">
    <property type="entry name" value="JmjC"/>
    <property type="match status" value="1"/>
</dbReference>
<dbReference type="SMART" id="SM00558">
    <property type="entry name" value="JmjC"/>
    <property type="match status" value="1"/>
</dbReference>
<dbReference type="SUPFAM" id="SSF51197">
    <property type="entry name" value="Clavaminate synthase-like"/>
    <property type="match status" value="1"/>
</dbReference>
<dbReference type="EMBL" id="BAABME010002001">
    <property type="protein sequence ID" value="GAA0152531.1"/>
    <property type="molecule type" value="Genomic_DNA"/>
</dbReference>
<dbReference type="GO" id="GO:0000785">
    <property type="term" value="C:chromatin"/>
    <property type="evidence" value="ECO:0007669"/>
    <property type="project" value="TreeGrafter"/>
</dbReference>
<gene>
    <name evidence="13" type="ORF">LIER_10989</name>
</gene>
<evidence type="ECO:0000259" key="12">
    <source>
        <dbReference type="PROSITE" id="PS51184"/>
    </source>
</evidence>
<evidence type="ECO:0000256" key="7">
    <source>
        <dbReference type="ARBA" id="ARBA00023002"/>
    </source>
</evidence>
<feature type="region of interest" description="Disordered" evidence="11">
    <location>
        <begin position="19"/>
        <end position="41"/>
    </location>
</feature>
<reference evidence="13 14" key="1">
    <citation type="submission" date="2024-01" db="EMBL/GenBank/DDBJ databases">
        <title>The complete chloroplast genome sequence of Lithospermum erythrorhizon: insights into the phylogenetic relationship among Boraginaceae species and the maternal lineages of purple gromwells.</title>
        <authorList>
            <person name="Okada T."/>
            <person name="Watanabe K."/>
        </authorList>
    </citation>
    <scope>NUCLEOTIDE SEQUENCE [LARGE SCALE GENOMIC DNA]</scope>
</reference>
<comment type="caution">
    <text evidence="13">The sequence shown here is derived from an EMBL/GenBank/DDBJ whole genome shotgun (WGS) entry which is preliminary data.</text>
</comment>
<evidence type="ECO:0000256" key="4">
    <source>
        <dbReference type="ARBA" id="ARBA00022723"/>
    </source>
</evidence>
<feature type="domain" description="JmjC" evidence="12">
    <location>
        <begin position="512"/>
        <end position="748"/>
    </location>
</feature>
<evidence type="ECO:0000256" key="6">
    <source>
        <dbReference type="ARBA" id="ARBA00022833"/>
    </source>
</evidence>
<dbReference type="GO" id="GO:0006357">
    <property type="term" value="P:regulation of transcription by RNA polymerase II"/>
    <property type="evidence" value="ECO:0007669"/>
    <property type="project" value="TreeGrafter"/>
</dbReference>
<evidence type="ECO:0000256" key="9">
    <source>
        <dbReference type="ARBA" id="ARBA00023242"/>
    </source>
</evidence>
<dbReference type="PROSITE" id="PS51184">
    <property type="entry name" value="JMJC"/>
    <property type="match status" value="1"/>
</dbReference>
<dbReference type="PANTHER" id="PTHR12549:SF11">
    <property type="entry name" value="LYSINE-SPECIFIC DEMETHYLASE JMJ25"/>
    <property type="match status" value="1"/>
</dbReference>
<name>A0AAV3PNE3_LITER</name>
<keyword evidence="9" id="KW-0539">Nucleus</keyword>
<dbReference type="PANTHER" id="PTHR12549">
    <property type="entry name" value="JMJC DOMAIN-CONTAINING HISTONE DEMETHYLATION PROTEIN"/>
    <property type="match status" value="1"/>
</dbReference>
<dbReference type="FunFam" id="2.60.120.650:FF:000026">
    <property type="entry name" value="Transcription factor jumonji domain-containing protein"/>
    <property type="match status" value="1"/>
</dbReference>
<comment type="subcellular location">
    <subcellularLocation>
        <location evidence="2">Nucleus</location>
    </subcellularLocation>
</comment>
<evidence type="ECO:0000313" key="14">
    <source>
        <dbReference type="Proteomes" id="UP001454036"/>
    </source>
</evidence>
<protein>
    <submittedName>
        <fullName evidence="13">Histone modifying enzyme</fullName>
    </submittedName>
</protein>
<evidence type="ECO:0000256" key="11">
    <source>
        <dbReference type="SAM" id="MobiDB-lite"/>
    </source>
</evidence>
<keyword evidence="14" id="KW-1185">Reference proteome</keyword>
<evidence type="ECO:0000313" key="13">
    <source>
        <dbReference type="EMBL" id="GAA0152531.1"/>
    </source>
</evidence>
<keyword evidence="8" id="KW-0408">Iron</keyword>
<dbReference type="GO" id="GO:0031490">
    <property type="term" value="F:chromatin DNA binding"/>
    <property type="evidence" value="ECO:0007669"/>
    <property type="project" value="TreeGrafter"/>
</dbReference>
<comment type="cofactor">
    <cofactor evidence="1">
        <name>Fe(2+)</name>
        <dbReference type="ChEBI" id="CHEBI:29033"/>
    </cofactor>
</comment>
<evidence type="ECO:0000256" key="8">
    <source>
        <dbReference type="ARBA" id="ARBA00023004"/>
    </source>
</evidence>
<dbReference type="InterPro" id="IPR003347">
    <property type="entry name" value="JmjC_dom"/>
</dbReference>
<evidence type="ECO:0000256" key="10">
    <source>
        <dbReference type="ARBA" id="ARBA00060112"/>
    </source>
</evidence>
<accession>A0AAV3PNE3</accession>